<feature type="compositionally biased region" description="Basic and acidic residues" evidence="1">
    <location>
        <begin position="110"/>
        <end position="154"/>
    </location>
</feature>
<feature type="compositionally biased region" description="Basic and acidic residues" evidence="1">
    <location>
        <begin position="358"/>
        <end position="367"/>
    </location>
</feature>
<organism evidence="2 3">
    <name type="scientific">Bilophila wadsworthia (strain 3_1_6)</name>
    <dbReference type="NCBI Taxonomy" id="563192"/>
    <lineage>
        <taxon>Bacteria</taxon>
        <taxon>Pseudomonadati</taxon>
        <taxon>Thermodesulfobacteriota</taxon>
        <taxon>Desulfovibrionia</taxon>
        <taxon>Desulfovibrionales</taxon>
        <taxon>Desulfovibrionaceae</taxon>
        <taxon>Bilophila</taxon>
    </lineage>
</organism>
<dbReference type="eggNOG" id="ENOG5031BAU">
    <property type="taxonomic scope" value="Bacteria"/>
</dbReference>
<sequence>MEEGMMEASQEAPVQQAVSPAEPAPKPAPEQAGHDELDFFDEAVSEAELRGETPDGEAHGQDRTETPAPKEPKPETKPGDEPTGGDTSPGEDTSADGAKPPKGFVPHAALSEERTKRKEAQQRVEQLEQELAARKATHEQREMPEAPKDASEAARRFAEQNPQYAALVFEDSRDGELLRDKLDTYGEEDAIVLAKTLYVERELAEQKRRESGSADAAFLGTCVREMDAMFEGGLNGQQAKELIGYLQNEAGLTPDTITLLTSPNTIVIDPRTGRQSYLGGRALEVVGLFKDAHTLAAASSPERIRESIEAEVTKKVMQKINGEQAAFRELGDVPGHGDAPVGNIPATEDEFARLSPEQQERLLRGEL</sequence>
<dbReference type="GeneID" id="78087425"/>
<gene>
    <name evidence="2" type="ORF">HMPREF0179_01741</name>
</gene>
<keyword evidence="3" id="KW-1185">Reference proteome</keyword>
<proteinExistence type="predicted"/>
<evidence type="ECO:0000313" key="2">
    <source>
        <dbReference type="EMBL" id="EFV44400.1"/>
    </source>
</evidence>
<feature type="compositionally biased region" description="Basic and acidic residues" evidence="1">
    <location>
        <begin position="47"/>
        <end position="80"/>
    </location>
</feature>
<reference evidence="2 3" key="1">
    <citation type="submission" date="2010-10" db="EMBL/GenBank/DDBJ databases">
        <authorList>
            <consortium name="The Broad Institute Genome Sequencing Platform"/>
            <person name="Ward D."/>
            <person name="Earl A."/>
            <person name="Feldgarden M."/>
            <person name="Young S.K."/>
            <person name="Gargeya S."/>
            <person name="Zeng Q."/>
            <person name="Alvarado L."/>
            <person name="Berlin A."/>
            <person name="Bochicchio J."/>
            <person name="Chapman S.B."/>
            <person name="Chen Z."/>
            <person name="Freedman E."/>
            <person name="Gellesch M."/>
            <person name="Goldberg J."/>
            <person name="Griggs A."/>
            <person name="Gujja S."/>
            <person name="Heilman E."/>
            <person name="Heiman D."/>
            <person name="Howarth C."/>
            <person name="Mehta T."/>
            <person name="Neiman D."/>
            <person name="Pearson M."/>
            <person name="Roberts A."/>
            <person name="Saif S."/>
            <person name="Shea T."/>
            <person name="Shenoy N."/>
            <person name="Sisk P."/>
            <person name="Stolte C."/>
            <person name="Sykes S."/>
            <person name="White J."/>
            <person name="Yandava C."/>
            <person name="Allen-Vercoe E."/>
            <person name="Sibley C."/>
            <person name="Ambrose C.E."/>
            <person name="Strauss J."/>
            <person name="Daigneault M."/>
            <person name="Haas B."/>
            <person name="Nusbaum C."/>
            <person name="Birren B."/>
        </authorList>
    </citation>
    <scope>NUCLEOTIDE SEQUENCE [LARGE SCALE GENOMIC DNA]</scope>
    <source>
        <strain evidence="2 3">3_1_6</strain>
    </source>
</reference>
<dbReference type="RefSeq" id="WP_005027262.1">
    <property type="nucleotide sequence ID" value="NZ_KE150240.1"/>
</dbReference>
<name>E5Y6C8_BILW3</name>
<reference evidence="2 3" key="2">
    <citation type="submission" date="2013-04" db="EMBL/GenBank/DDBJ databases">
        <title>The Genome Sequence of Bilophila wadsworthia 3_1_6.</title>
        <authorList>
            <consortium name="The Broad Institute Genomics Platform"/>
            <person name="Earl A."/>
            <person name="Ward D."/>
            <person name="Feldgarden M."/>
            <person name="Gevers D."/>
            <person name="Sibley C."/>
            <person name="Strauss J."/>
            <person name="Allen-Vercoe E."/>
            <person name="Walker B."/>
            <person name="Young S."/>
            <person name="Zeng Q."/>
            <person name="Gargeya S."/>
            <person name="Fitzgerald M."/>
            <person name="Haas B."/>
            <person name="Abouelleil A."/>
            <person name="Allen A.W."/>
            <person name="Alvarado L."/>
            <person name="Arachchi H.M."/>
            <person name="Berlin A.M."/>
            <person name="Chapman S.B."/>
            <person name="Gainer-Dewar J."/>
            <person name="Goldberg J."/>
            <person name="Griggs A."/>
            <person name="Gujja S."/>
            <person name="Hansen M."/>
            <person name="Howarth C."/>
            <person name="Imamovic A."/>
            <person name="Ireland A."/>
            <person name="Larimer J."/>
            <person name="McCowan C."/>
            <person name="Murphy C."/>
            <person name="Pearson M."/>
            <person name="Poon T.W."/>
            <person name="Priest M."/>
            <person name="Roberts A."/>
            <person name="Saif S."/>
            <person name="Shea T."/>
            <person name="Sisk P."/>
            <person name="Sykes S."/>
            <person name="Wortman J."/>
            <person name="Nusbaum C."/>
            <person name="Birren B."/>
        </authorList>
    </citation>
    <scope>NUCLEOTIDE SEQUENCE [LARGE SCALE GENOMIC DNA]</scope>
    <source>
        <strain evidence="2 3">3_1_6</strain>
    </source>
</reference>
<dbReference type="HOGENOM" id="CLU_753696_0_0_7"/>
<evidence type="ECO:0000256" key="1">
    <source>
        <dbReference type="SAM" id="MobiDB-lite"/>
    </source>
</evidence>
<dbReference type="AlphaFoldDB" id="E5Y6C8"/>
<accession>E5Y6C8</accession>
<dbReference type="STRING" id="563192.HMPREF0179_01741"/>
<dbReference type="EMBL" id="ADCP02000003">
    <property type="protein sequence ID" value="EFV44400.1"/>
    <property type="molecule type" value="Genomic_DNA"/>
</dbReference>
<feature type="region of interest" description="Disordered" evidence="1">
    <location>
        <begin position="1"/>
        <end position="154"/>
    </location>
</feature>
<feature type="region of interest" description="Disordered" evidence="1">
    <location>
        <begin position="331"/>
        <end position="367"/>
    </location>
</feature>
<dbReference type="Proteomes" id="UP000006034">
    <property type="component" value="Unassembled WGS sequence"/>
</dbReference>
<comment type="caution">
    <text evidence="2">The sequence shown here is derived from an EMBL/GenBank/DDBJ whole genome shotgun (WGS) entry which is preliminary data.</text>
</comment>
<evidence type="ECO:0000313" key="3">
    <source>
        <dbReference type="Proteomes" id="UP000006034"/>
    </source>
</evidence>
<protein>
    <submittedName>
        <fullName evidence="2">Uncharacterized protein</fullName>
    </submittedName>
</protein>